<keyword evidence="2" id="KW-1185">Reference proteome</keyword>
<name>A0AAD6V355_9AGAR</name>
<sequence length="226" mass="24692">MGPDGVIGPITRYNQEKGPIGAHWRPIGCLGDVKYSLVSQLGPSLALPAPNWPTIGSQSGPAGPASPYWGPVGPASPYRPTIGRQSCPMWPNLTRRRPTGPNWAMGPHGEINKLATWGTNYERLLAIKKKYGEEYLCTPAGEEICALRLQSHDAWKGRDTATRASLCCSRTLLNLWRVQGVHQILELVPPPLDHCLFSVRQPTPVLRSASSSTIGKCALREKRKPS</sequence>
<dbReference type="AlphaFoldDB" id="A0AAD6V355"/>
<evidence type="ECO:0000313" key="1">
    <source>
        <dbReference type="EMBL" id="KAJ7196205.1"/>
    </source>
</evidence>
<proteinExistence type="predicted"/>
<evidence type="ECO:0000313" key="2">
    <source>
        <dbReference type="Proteomes" id="UP001219525"/>
    </source>
</evidence>
<gene>
    <name evidence="1" type="ORF">GGX14DRAFT_403409</name>
</gene>
<organism evidence="1 2">
    <name type="scientific">Mycena pura</name>
    <dbReference type="NCBI Taxonomy" id="153505"/>
    <lineage>
        <taxon>Eukaryota</taxon>
        <taxon>Fungi</taxon>
        <taxon>Dikarya</taxon>
        <taxon>Basidiomycota</taxon>
        <taxon>Agaricomycotina</taxon>
        <taxon>Agaricomycetes</taxon>
        <taxon>Agaricomycetidae</taxon>
        <taxon>Agaricales</taxon>
        <taxon>Marasmiineae</taxon>
        <taxon>Mycenaceae</taxon>
        <taxon>Mycena</taxon>
    </lineage>
</organism>
<comment type="caution">
    <text evidence="1">The sequence shown here is derived from an EMBL/GenBank/DDBJ whole genome shotgun (WGS) entry which is preliminary data.</text>
</comment>
<reference evidence="1" key="1">
    <citation type="submission" date="2023-03" db="EMBL/GenBank/DDBJ databases">
        <title>Massive genome expansion in bonnet fungi (Mycena s.s.) driven by repeated elements and novel gene families across ecological guilds.</title>
        <authorList>
            <consortium name="Lawrence Berkeley National Laboratory"/>
            <person name="Harder C.B."/>
            <person name="Miyauchi S."/>
            <person name="Viragh M."/>
            <person name="Kuo A."/>
            <person name="Thoen E."/>
            <person name="Andreopoulos B."/>
            <person name="Lu D."/>
            <person name="Skrede I."/>
            <person name="Drula E."/>
            <person name="Henrissat B."/>
            <person name="Morin E."/>
            <person name="Kohler A."/>
            <person name="Barry K."/>
            <person name="LaButti K."/>
            <person name="Morin E."/>
            <person name="Salamov A."/>
            <person name="Lipzen A."/>
            <person name="Mereny Z."/>
            <person name="Hegedus B."/>
            <person name="Baldrian P."/>
            <person name="Stursova M."/>
            <person name="Weitz H."/>
            <person name="Taylor A."/>
            <person name="Grigoriev I.V."/>
            <person name="Nagy L.G."/>
            <person name="Martin F."/>
            <person name="Kauserud H."/>
        </authorList>
    </citation>
    <scope>NUCLEOTIDE SEQUENCE</scope>
    <source>
        <strain evidence="1">9144</strain>
    </source>
</reference>
<protein>
    <submittedName>
        <fullName evidence="1">Uncharacterized protein</fullName>
    </submittedName>
</protein>
<dbReference type="Proteomes" id="UP001219525">
    <property type="component" value="Unassembled WGS sequence"/>
</dbReference>
<dbReference type="EMBL" id="JARJCW010000085">
    <property type="protein sequence ID" value="KAJ7196205.1"/>
    <property type="molecule type" value="Genomic_DNA"/>
</dbReference>
<accession>A0AAD6V355</accession>